<keyword evidence="2" id="KW-0472">Membrane</keyword>
<dbReference type="PANTHER" id="PTHR33741">
    <property type="entry name" value="TRANSMEMBRANE PROTEIN DDB_G0269096-RELATED"/>
    <property type="match status" value="1"/>
</dbReference>
<keyword evidence="2" id="KW-0812">Transmembrane</keyword>
<dbReference type="InterPro" id="IPR058581">
    <property type="entry name" value="TM_HPP"/>
</dbReference>
<comment type="caution">
    <text evidence="4">The sequence shown here is derived from an EMBL/GenBank/DDBJ whole genome shotgun (WGS) entry which is preliminary data.</text>
</comment>
<reference evidence="4" key="2">
    <citation type="submission" date="2020-09" db="EMBL/GenBank/DDBJ databases">
        <authorList>
            <person name="Sun Q."/>
            <person name="Ohkuma M."/>
        </authorList>
    </citation>
    <scope>NUCLEOTIDE SEQUENCE</scope>
    <source>
        <strain evidence="4">JCM 4518</strain>
    </source>
</reference>
<sequence length="209" mass="20901">MPTQAPEATVPAPSATPVPTTAVPTTATTATEATAAAAAEAAPRIVTAPATRPCPPPRPHWLAVLACTGASVAALLLLVALGTVLHHPLLIPPLAASMALVAASPELPLSQPRSVVGGQLLSALAGFAVLAVAGPGLWSAAVAGGLALGVMMLARAPHSPAAATAVIITLDAPAFWSFTGLLALSCALLVAIGLVVARANRRRYPLYWY</sequence>
<dbReference type="InterPro" id="IPR007065">
    <property type="entry name" value="HPP"/>
</dbReference>
<name>A0A918SVE5_9ACTN</name>
<dbReference type="PANTHER" id="PTHR33741:SF5">
    <property type="entry name" value="TRANSMEMBRANE PROTEIN DDB_G0269096-RELATED"/>
    <property type="match status" value="1"/>
</dbReference>
<evidence type="ECO:0000259" key="3">
    <source>
        <dbReference type="Pfam" id="PF04982"/>
    </source>
</evidence>
<dbReference type="EMBL" id="BMUL01000002">
    <property type="protein sequence ID" value="GHA69488.1"/>
    <property type="molecule type" value="Genomic_DNA"/>
</dbReference>
<organism evidence="4 5">
    <name type="scientific">Streptomyces termitum</name>
    <dbReference type="NCBI Taxonomy" id="67368"/>
    <lineage>
        <taxon>Bacteria</taxon>
        <taxon>Bacillati</taxon>
        <taxon>Actinomycetota</taxon>
        <taxon>Actinomycetes</taxon>
        <taxon>Kitasatosporales</taxon>
        <taxon>Streptomycetaceae</taxon>
        <taxon>Streptomyces</taxon>
    </lineage>
</organism>
<feature type="transmembrane region" description="Helical" evidence="2">
    <location>
        <begin position="174"/>
        <end position="197"/>
    </location>
</feature>
<gene>
    <name evidence="4" type="ORF">GCM10010305_09570</name>
</gene>
<reference evidence="4" key="1">
    <citation type="journal article" date="2014" name="Int. J. Syst. Evol. Microbiol.">
        <title>Complete genome sequence of Corynebacterium casei LMG S-19264T (=DSM 44701T), isolated from a smear-ripened cheese.</title>
        <authorList>
            <consortium name="US DOE Joint Genome Institute (JGI-PGF)"/>
            <person name="Walter F."/>
            <person name="Albersmeier A."/>
            <person name="Kalinowski J."/>
            <person name="Ruckert C."/>
        </authorList>
    </citation>
    <scope>NUCLEOTIDE SEQUENCE</scope>
    <source>
        <strain evidence="4">JCM 4518</strain>
    </source>
</reference>
<evidence type="ECO:0000256" key="2">
    <source>
        <dbReference type="SAM" id="Phobius"/>
    </source>
</evidence>
<dbReference type="Pfam" id="PF04982">
    <property type="entry name" value="TM_HPP"/>
    <property type="match status" value="1"/>
</dbReference>
<evidence type="ECO:0000256" key="1">
    <source>
        <dbReference type="SAM" id="MobiDB-lite"/>
    </source>
</evidence>
<feature type="transmembrane region" description="Helical" evidence="2">
    <location>
        <begin position="61"/>
        <end position="84"/>
    </location>
</feature>
<evidence type="ECO:0000313" key="4">
    <source>
        <dbReference type="EMBL" id="GHA69488.1"/>
    </source>
</evidence>
<dbReference type="Proteomes" id="UP000644020">
    <property type="component" value="Unassembled WGS sequence"/>
</dbReference>
<feature type="transmembrane region" description="Helical" evidence="2">
    <location>
        <begin position="121"/>
        <end position="154"/>
    </location>
</feature>
<feature type="region of interest" description="Disordered" evidence="1">
    <location>
        <begin position="1"/>
        <end position="25"/>
    </location>
</feature>
<keyword evidence="5" id="KW-1185">Reference proteome</keyword>
<keyword evidence="2" id="KW-1133">Transmembrane helix</keyword>
<dbReference type="RefSeq" id="WP_229849584.1">
    <property type="nucleotide sequence ID" value="NZ_BMUL01000002.1"/>
</dbReference>
<evidence type="ECO:0000313" key="5">
    <source>
        <dbReference type="Proteomes" id="UP000644020"/>
    </source>
</evidence>
<dbReference type="AlphaFoldDB" id="A0A918SVE5"/>
<feature type="domain" description="HPP transmembrane region" evidence="3">
    <location>
        <begin position="57"/>
        <end position="205"/>
    </location>
</feature>
<protein>
    <submittedName>
        <fullName evidence="4">Membrane protein</fullName>
    </submittedName>
</protein>
<feature type="transmembrane region" description="Helical" evidence="2">
    <location>
        <begin position="90"/>
        <end position="109"/>
    </location>
</feature>
<accession>A0A918SVE5</accession>
<proteinExistence type="predicted"/>